<proteinExistence type="predicted"/>
<organism evidence="2 3">
    <name type="scientific">Beggiatoa leptomitoformis</name>
    <dbReference type="NCBI Taxonomy" id="288004"/>
    <lineage>
        <taxon>Bacteria</taxon>
        <taxon>Pseudomonadati</taxon>
        <taxon>Pseudomonadota</taxon>
        <taxon>Gammaproteobacteria</taxon>
        <taxon>Thiotrichales</taxon>
        <taxon>Thiotrichaceae</taxon>
        <taxon>Beggiatoa</taxon>
    </lineage>
</organism>
<evidence type="ECO:0000313" key="2">
    <source>
        <dbReference type="EMBL" id="AUI70073.1"/>
    </source>
</evidence>
<dbReference type="Proteomes" id="UP000234271">
    <property type="component" value="Chromosome"/>
</dbReference>
<dbReference type="STRING" id="288004.AL038_08175"/>
<protein>
    <submittedName>
        <fullName evidence="2">DUF3108 domain-containing protein</fullName>
    </submittedName>
</protein>
<dbReference type="EMBL" id="CP018889">
    <property type="protein sequence ID" value="AUI70073.1"/>
    <property type="molecule type" value="Genomic_DNA"/>
</dbReference>
<keyword evidence="3" id="KW-1185">Reference proteome</keyword>
<evidence type="ECO:0000256" key="1">
    <source>
        <dbReference type="SAM" id="SignalP"/>
    </source>
</evidence>
<dbReference type="KEGG" id="blep:AL038_08175"/>
<accession>A0A2N9YHY1</accession>
<sequence length="235" mass="27026">MFRFFILVLHLGCIAPLWADDAFPPPFTAHYTVYAKGVTVGEGTRRLYRQADGRYVFEAKSNTVGVAALFRDDVIEEKSIFDLINNNARPLEYIYSQQGSKKQKFIHIIFDWEKHTAQNIAPEKPWDIHIEDGVVDMMLYQIILMQELQAGKRDLQYAIVDKGEVKTYIPKYLGDDIIDTGLGELNALKYERLSENGKRKTTIWSAPKLHYLPVRVEHEERGDTFSLVLESVEGL</sequence>
<gene>
    <name evidence="2" type="ORF">BLE401_16130</name>
</gene>
<dbReference type="AlphaFoldDB" id="A0A2N9YHY1"/>
<dbReference type="OrthoDB" id="6007799at2"/>
<dbReference type="Pfam" id="PF11306">
    <property type="entry name" value="DUF3108"/>
    <property type="match status" value="1"/>
</dbReference>
<keyword evidence="1" id="KW-0732">Signal</keyword>
<dbReference type="InterPro" id="IPR021457">
    <property type="entry name" value="DUF3108"/>
</dbReference>
<reference evidence="3" key="1">
    <citation type="submission" date="2016-12" db="EMBL/GenBank/DDBJ databases">
        <title>Complete Genome Sequence of Beggiatoa leptomitiformis D-401.</title>
        <authorList>
            <person name="Fomenkov A."/>
            <person name="Vincze T."/>
            <person name="Grabovich M."/>
            <person name="Anton B.P."/>
            <person name="Dubinina G."/>
            <person name="Orlova M."/>
            <person name="Belousova E."/>
            <person name="Roberts R.J."/>
        </authorList>
    </citation>
    <scope>NUCLEOTIDE SEQUENCE [LARGE SCALE GENOMIC DNA]</scope>
    <source>
        <strain evidence="3">D-401</strain>
    </source>
</reference>
<name>A0A2N9YHY1_9GAMM</name>
<feature type="signal peptide" evidence="1">
    <location>
        <begin position="1"/>
        <end position="19"/>
    </location>
</feature>
<dbReference type="RefSeq" id="WP_062151612.1">
    <property type="nucleotide sequence ID" value="NZ_CP012373.2"/>
</dbReference>
<evidence type="ECO:0000313" key="3">
    <source>
        <dbReference type="Proteomes" id="UP000234271"/>
    </source>
</evidence>
<feature type="chain" id="PRO_5014660503" evidence="1">
    <location>
        <begin position="20"/>
        <end position="235"/>
    </location>
</feature>